<evidence type="ECO:0000256" key="2">
    <source>
        <dbReference type="ARBA" id="ARBA00022692"/>
    </source>
</evidence>
<feature type="transmembrane region" description="Helical" evidence="5">
    <location>
        <begin position="69"/>
        <end position="90"/>
    </location>
</feature>
<keyword evidence="3 5" id="KW-1133">Transmembrane helix</keyword>
<name>A0A0G1CA31_9BACT</name>
<dbReference type="InterPro" id="IPR032808">
    <property type="entry name" value="DoxX"/>
</dbReference>
<feature type="transmembrane region" description="Helical" evidence="5">
    <location>
        <begin position="6"/>
        <end position="24"/>
    </location>
</feature>
<dbReference type="Pfam" id="PF07681">
    <property type="entry name" value="DoxX"/>
    <property type="match status" value="1"/>
</dbReference>
<evidence type="ECO:0000256" key="5">
    <source>
        <dbReference type="SAM" id="Phobius"/>
    </source>
</evidence>
<comment type="subcellular location">
    <subcellularLocation>
        <location evidence="1">Membrane</location>
        <topology evidence="1">Multi-pass membrane protein</topology>
    </subcellularLocation>
</comment>
<keyword evidence="2 5" id="KW-0812">Transmembrane</keyword>
<comment type="caution">
    <text evidence="6">The sequence shown here is derived from an EMBL/GenBank/DDBJ whole genome shotgun (WGS) entry which is preliminary data.</text>
</comment>
<feature type="transmembrane region" description="Helical" evidence="5">
    <location>
        <begin position="44"/>
        <end position="63"/>
    </location>
</feature>
<keyword evidence="4 5" id="KW-0472">Membrane</keyword>
<dbReference type="GO" id="GO:0016020">
    <property type="term" value="C:membrane"/>
    <property type="evidence" value="ECO:0007669"/>
    <property type="project" value="UniProtKB-SubCell"/>
</dbReference>
<dbReference type="AlphaFoldDB" id="A0A0G1CA31"/>
<gene>
    <name evidence="6" type="ORF">UV58_C0011G0023</name>
</gene>
<accession>A0A0G1CA31</accession>
<evidence type="ECO:0000256" key="3">
    <source>
        <dbReference type="ARBA" id="ARBA00022989"/>
    </source>
</evidence>
<evidence type="ECO:0008006" key="8">
    <source>
        <dbReference type="Google" id="ProtNLM"/>
    </source>
</evidence>
<evidence type="ECO:0000313" key="7">
    <source>
        <dbReference type="Proteomes" id="UP000034810"/>
    </source>
</evidence>
<evidence type="ECO:0000256" key="4">
    <source>
        <dbReference type="ARBA" id="ARBA00023136"/>
    </source>
</evidence>
<protein>
    <recommendedName>
        <fullName evidence="8">DoxX family protein</fullName>
    </recommendedName>
</protein>
<sequence length="131" mass="14470">MSTFEILFLLGRIIYGGYFIYSGINHLTKREGMASYASSKGVPAPNIAVFITGLLILLGGVGIVTGAYVVWAVIFLAAFLVPVSLIMHNFWKMSDPQMKAMERINFNKNMALLGAALMFLIISVPWPYSLF</sequence>
<evidence type="ECO:0000256" key="1">
    <source>
        <dbReference type="ARBA" id="ARBA00004141"/>
    </source>
</evidence>
<dbReference type="EMBL" id="LCFA01000011">
    <property type="protein sequence ID" value="KKS82269.1"/>
    <property type="molecule type" value="Genomic_DNA"/>
</dbReference>
<dbReference type="Proteomes" id="UP000034810">
    <property type="component" value="Unassembled WGS sequence"/>
</dbReference>
<feature type="transmembrane region" description="Helical" evidence="5">
    <location>
        <begin position="110"/>
        <end position="128"/>
    </location>
</feature>
<evidence type="ECO:0000313" key="6">
    <source>
        <dbReference type="EMBL" id="KKS82269.1"/>
    </source>
</evidence>
<proteinExistence type="predicted"/>
<organism evidence="6 7">
    <name type="scientific">Candidatus Wolfebacteria bacterium GW2011_GWC1_43_10</name>
    <dbReference type="NCBI Taxonomy" id="1619011"/>
    <lineage>
        <taxon>Bacteria</taxon>
        <taxon>Candidatus Wolfeibacteriota</taxon>
    </lineage>
</organism>
<reference evidence="6 7" key="1">
    <citation type="journal article" date="2015" name="Nature">
        <title>rRNA introns, odd ribosomes, and small enigmatic genomes across a large radiation of phyla.</title>
        <authorList>
            <person name="Brown C.T."/>
            <person name="Hug L.A."/>
            <person name="Thomas B.C."/>
            <person name="Sharon I."/>
            <person name="Castelle C.J."/>
            <person name="Singh A."/>
            <person name="Wilkins M.J."/>
            <person name="Williams K.H."/>
            <person name="Banfield J.F."/>
        </authorList>
    </citation>
    <scope>NUCLEOTIDE SEQUENCE [LARGE SCALE GENOMIC DNA]</scope>
</reference>